<protein>
    <recommendedName>
        <fullName evidence="5">DUF4218 domain-containing protein</fullName>
    </recommendedName>
</protein>
<reference evidence="3 4" key="1">
    <citation type="journal article" date="2013" name="Proc. Natl. Acad. Sci. U.S.A.">
        <title>Fine-scale variation in meiotic recombination in Mimulus inferred from population shotgun sequencing.</title>
        <authorList>
            <person name="Hellsten U."/>
            <person name="Wright K.M."/>
            <person name="Jenkins J."/>
            <person name="Shu S."/>
            <person name="Yuan Y."/>
            <person name="Wessler S.R."/>
            <person name="Schmutz J."/>
            <person name="Willis J.H."/>
            <person name="Rokhsar D.S."/>
        </authorList>
    </citation>
    <scope>NUCLEOTIDE SEQUENCE [LARGE SCALE GENOMIC DNA]</scope>
    <source>
        <strain evidence="4">cv. DUN x IM62</strain>
    </source>
</reference>
<dbReference type="InterPro" id="IPR025312">
    <property type="entry name" value="DUF4216"/>
</dbReference>
<dbReference type="AlphaFoldDB" id="A0A022RLN5"/>
<name>A0A022RLN5_ERYGU</name>
<evidence type="ECO:0000313" key="3">
    <source>
        <dbReference type="EMBL" id="EYU40698.1"/>
    </source>
</evidence>
<keyword evidence="4" id="KW-1185">Reference proteome</keyword>
<dbReference type="InterPro" id="IPR025452">
    <property type="entry name" value="DUF4218"/>
</dbReference>
<dbReference type="PANTHER" id="PTHR48258">
    <property type="entry name" value="DUF4218 DOMAIN-CONTAINING PROTEIN-RELATED"/>
    <property type="match status" value="1"/>
</dbReference>
<evidence type="ECO:0000259" key="1">
    <source>
        <dbReference type="Pfam" id="PF13952"/>
    </source>
</evidence>
<feature type="non-terminal residue" evidence="3">
    <location>
        <position position="463"/>
    </location>
</feature>
<dbReference type="Proteomes" id="UP000030748">
    <property type="component" value="Unassembled WGS sequence"/>
</dbReference>
<dbReference type="Pfam" id="PF13952">
    <property type="entry name" value="DUF4216"/>
    <property type="match status" value="1"/>
</dbReference>
<sequence length="463" mass="54379">MKEIGMHSGRMIKPKAPFLLDKDEKHQFCQILKDLKLPSNFSSNLSNIVSVNPPSLHSIKSHDYHVIVEYLLPVLLQHAFPKYRDLRRAIQQISLFFNLLCSKIMIRKDIQRAKYMVVEALCVLEKYFPPSFFDISIHLMVHLADEALICGPVGPRWMFPFERQMKDFKDIPSNKRYIEGSIAESYIVGESVRYCMEYMPNSLDGNHKRTRQAFLEENGEFSDEGPLLDDVVIKLEPQQFQQIRRWMLFRLEYKLFLTYIIHSITQLLLSKETETKAMMWRLVQGPRHEAKSYKKYRVNGFVFSPKYHDDIVVTQDSGVCMKAWTTFRAKKGDKRLKDAWTMWYGVIKQILELDCTLFKEVVFYCDWVRVEDKVNGCKHCPDSNLVMVNFDKFKSCSSELDEPVILASEATQVFNSKDLKNRDHSKQWSSRTGDFVRAHIPISYKDFRDVPNNFKDDVWNALM</sequence>
<evidence type="ECO:0000313" key="4">
    <source>
        <dbReference type="Proteomes" id="UP000030748"/>
    </source>
</evidence>
<organism evidence="3 4">
    <name type="scientific">Erythranthe guttata</name>
    <name type="common">Yellow monkey flower</name>
    <name type="synonym">Mimulus guttatus</name>
    <dbReference type="NCBI Taxonomy" id="4155"/>
    <lineage>
        <taxon>Eukaryota</taxon>
        <taxon>Viridiplantae</taxon>
        <taxon>Streptophyta</taxon>
        <taxon>Embryophyta</taxon>
        <taxon>Tracheophyta</taxon>
        <taxon>Spermatophyta</taxon>
        <taxon>Magnoliopsida</taxon>
        <taxon>eudicotyledons</taxon>
        <taxon>Gunneridae</taxon>
        <taxon>Pentapetalae</taxon>
        <taxon>asterids</taxon>
        <taxon>lamiids</taxon>
        <taxon>Lamiales</taxon>
        <taxon>Phrymaceae</taxon>
        <taxon>Erythranthe</taxon>
    </lineage>
</organism>
<feature type="domain" description="DUF4218" evidence="2">
    <location>
        <begin position="100"/>
        <end position="211"/>
    </location>
</feature>
<proteinExistence type="predicted"/>
<evidence type="ECO:0000259" key="2">
    <source>
        <dbReference type="Pfam" id="PF13960"/>
    </source>
</evidence>
<accession>A0A022RLN5</accession>
<feature type="domain" description="DUF4216" evidence="1">
    <location>
        <begin position="359"/>
        <end position="429"/>
    </location>
</feature>
<evidence type="ECO:0008006" key="5">
    <source>
        <dbReference type="Google" id="ProtNLM"/>
    </source>
</evidence>
<dbReference type="eggNOG" id="ENOG502SPA0">
    <property type="taxonomic scope" value="Eukaryota"/>
</dbReference>
<dbReference type="EMBL" id="KI630391">
    <property type="protein sequence ID" value="EYU40698.1"/>
    <property type="molecule type" value="Genomic_DNA"/>
</dbReference>
<dbReference type="Pfam" id="PF13960">
    <property type="entry name" value="DUF4218"/>
    <property type="match status" value="1"/>
</dbReference>
<gene>
    <name evidence="3" type="ORF">MIMGU_mgv1a021759mg</name>
</gene>